<keyword evidence="3" id="KW-0238">DNA-binding</keyword>
<evidence type="ECO:0000256" key="3">
    <source>
        <dbReference type="ARBA" id="ARBA00023125"/>
    </source>
</evidence>
<dbReference type="Pfam" id="PF09302">
    <property type="entry name" value="XLF"/>
    <property type="match status" value="1"/>
</dbReference>
<dbReference type="EMBL" id="JAADJG010000662">
    <property type="protein sequence ID" value="KAF4440261.1"/>
    <property type="molecule type" value="Genomic_DNA"/>
</dbReference>
<feature type="domain" description="XLF-like coiled-coil region" evidence="10">
    <location>
        <begin position="137"/>
        <end position="186"/>
    </location>
</feature>
<keyword evidence="5" id="KW-0539">Nucleus</keyword>
<comment type="similarity">
    <text evidence="6">Belongs to the XRCC4-XLF family. XLF subfamily.</text>
</comment>
<evidence type="ECO:0000259" key="9">
    <source>
        <dbReference type="Pfam" id="PF09302"/>
    </source>
</evidence>
<protein>
    <recommendedName>
        <fullName evidence="7">Non-homologous end-joining factor 1</fullName>
    </recommendedName>
</protein>
<feature type="region of interest" description="Disordered" evidence="8">
    <location>
        <begin position="273"/>
        <end position="541"/>
    </location>
</feature>
<dbReference type="PANTHER" id="PTHR32235:SF1">
    <property type="entry name" value="NON-HOMOLOGOUS END-JOINING FACTOR 1"/>
    <property type="match status" value="1"/>
</dbReference>
<evidence type="ECO:0000256" key="8">
    <source>
        <dbReference type="SAM" id="MobiDB-lite"/>
    </source>
</evidence>
<organism evidence="11 12">
    <name type="scientific">Fusarium austroafricanum</name>
    <dbReference type="NCBI Taxonomy" id="2364996"/>
    <lineage>
        <taxon>Eukaryota</taxon>
        <taxon>Fungi</taxon>
        <taxon>Dikarya</taxon>
        <taxon>Ascomycota</taxon>
        <taxon>Pezizomycotina</taxon>
        <taxon>Sordariomycetes</taxon>
        <taxon>Hypocreomycetidae</taxon>
        <taxon>Hypocreales</taxon>
        <taxon>Nectriaceae</taxon>
        <taxon>Fusarium</taxon>
        <taxon>Fusarium concolor species complex</taxon>
    </lineage>
</organism>
<comment type="subcellular location">
    <subcellularLocation>
        <location evidence="1">Nucleus</location>
    </subcellularLocation>
</comment>
<evidence type="ECO:0000256" key="7">
    <source>
        <dbReference type="ARBA" id="ARBA00044529"/>
    </source>
</evidence>
<dbReference type="Gene3D" id="2.170.210.10">
    <property type="entry name" value="DNA double-strand break repair and VJ recombination XRCC4, N-terminal"/>
    <property type="match status" value="1"/>
</dbReference>
<dbReference type="GO" id="GO:0045027">
    <property type="term" value="F:DNA end binding"/>
    <property type="evidence" value="ECO:0007669"/>
    <property type="project" value="TreeGrafter"/>
</dbReference>
<dbReference type="GO" id="GO:0032807">
    <property type="term" value="C:DNA ligase IV complex"/>
    <property type="evidence" value="ECO:0007669"/>
    <property type="project" value="TreeGrafter"/>
</dbReference>
<evidence type="ECO:0000313" key="11">
    <source>
        <dbReference type="EMBL" id="KAF4440261.1"/>
    </source>
</evidence>
<gene>
    <name evidence="11" type="ORF">F53441_12351</name>
</gene>
<feature type="compositionally biased region" description="Basic and acidic residues" evidence="8">
    <location>
        <begin position="477"/>
        <end position="530"/>
    </location>
</feature>
<dbReference type="InterPro" id="IPR015381">
    <property type="entry name" value="XLF-like_N"/>
</dbReference>
<dbReference type="InterPro" id="IPR038051">
    <property type="entry name" value="XRCC4-like_N_sf"/>
</dbReference>
<accession>A0A8H4JYA6</accession>
<evidence type="ECO:0000313" key="12">
    <source>
        <dbReference type="Proteomes" id="UP000605986"/>
    </source>
</evidence>
<dbReference type="PANTHER" id="PTHR32235">
    <property type="entry name" value="NON-HOMOLOGOUS END-JOINING FACTOR 1"/>
    <property type="match status" value="1"/>
</dbReference>
<dbReference type="InterPro" id="IPR052287">
    <property type="entry name" value="NHEJ_factor"/>
</dbReference>
<evidence type="ECO:0000256" key="4">
    <source>
        <dbReference type="ARBA" id="ARBA00023204"/>
    </source>
</evidence>
<proteinExistence type="inferred from homology"/>
<dbReference type="CDD" id="cd22285">
    <property type="entry name" value="HD_XLF_N"/>
    <property type="match status" value="1"/>
</dbReference>
<dbReference type="Proteomes" id="UP000605986">
    <property type="component" value="Unassembled WGS sequence"/>
</dbReference>
<evidence type="ECO:0000256" key="5">
    <source>
        <dbReference type="ARBA" id="ARBA00023242"/>
    </source>
</evidence>
<evidence type="ECO:0000256" key="6">
    <source>
        <dbReference type="ARBA" id="ARBA00025747"/>
    </source>
</evidence>
<evidence type="ECO:0000259" key="10">
    <source>
        <dbReference type="Pfam" id="PF21928"/>
    </source>
</evidence>
<name>A0A8H4JYA6_9HYPO</name>
<keyword evidence="4" id="KW-0234">DNA repair</keyword>
<dbReference type="InterPro" id="IPR053829">
    <property type="entry name" value="XLF-like_CC"/>
</dbReference>
<feature type="domain" description="XLF-like N-terminal" evidence="9">
    <location>
        <begin position="6"/>
        <end position="132"/>
    </location>
</feature>
<evidence type="ECO:0000256" key="2">
    <source>
        <dbReference type="ARBA" id="ARBA00022763"/>
    </source>
</evidence>
<comment type="caution">
    <text evidence="11">The sequence shown here is derived from an EMBL/GenBank/DDBJ whole genome shotgun (WGS) entry which is preliminary data.</text>
</comment>
<keyword evidence="2" id="KW-0227">DNA damage</keyword>
<sequence length="541" mass="59085">MSQTQSWRPLPLQTSPDLPVLLVSFHTEPSAYTIHITDMANMWSETLDRKAIFMRGWNENTSIDPSDTPDNMAKFLTSLSTALDATQSGHSETSLRLDPDSRSDAGNHDLTLNITCEIPGIQPLKWPMYLKKLATFSIATHLVLPLIQAHYVKNVEIESLVRTLGNKDAVITKLLDKLEAMGIGMEHVFNALSGKKKISRATAAEKVPGLAPFDRQRWRSDLAYREDSPNDSESLVQSVFEKGGLQFEPMMNSEETPQLDQWWQDFKGASSVARSPQYKAAAAKNQPSSPQDTEIRHAEDDDDDFQVQSTPPRLLRKGKSTATKQAPVADDASTEGDSLASVGSVSPAPSARKVDKPVRRLGALGGKKQSTPPLPPDPVQSQTKTVPLAQQHDDSETASEAEDDDTAASPGVDDPTPPSPPPMRSTAKGSGLGRIGGAKSKRPVEEKSVLDPEVTKSGSTDVSYHPPKKLGLIGEHNSNKDEAKPNADEGGRHGRSPTKEAAVKPKPRETSQERADRRREELKKELEKKAAAGPAKKKRRF</sequence>
<keyword evidence="12" id="KW-1185">Reference proteome</keyword>
<dbReference type="Pfam" id="PF21928">
    <property type="entry name" value="XLF_CC"/>
    <property type="match status" value="1"/>
</dbReference>
<dbReference type="OrthoDB" id="2155935at2759"/>
<dbReference type="AlphaFoldDB" id="A0A8H4JYA6"/>
<evidence type="ECO:0000256" key="1">
    <source>
        <dbReference type="ARBA" id="ARBA00004123"/>
    </source>
</evidence>
<dbReference type="GO" id="GO:0006303">
    <property type="term" value="P:double-strand break repair via nonhomologous end joining"/>
    <property type="evidence" value="ECO:0007669"/>
    <property type="project" value="TreeGrafter"/>
</dbReference>
<reference evidence="11" key="1">
    <citation type="submission" date="2020-01" db="EMBL/GenBank/DDBJ databases">
        <title>Identification and distribution of gene clusters putatively required for synthesis of sphingolipid metabolism inhibitors in phylogenetically diverse species of the filamentous fungus Fusarium.</title>
        <authorList>
            <person name="Kim H.-S."/>
            <person name="Busman M."/>
            <person name="Brown D.W."/>
            <person name="Divon H."/>
            <person name="Uhlig S."/>
            <person name="Proctor R.H."/>
        </authorList>
    </citation>
    <scope>NUCLEOTIDE SEQUENCE</scope>
    <source>
        <strain evidence="11">NRRL 53441</strain>
    </source>
</reference>
<feature type="compositionally biased region" description="Basic and acidic residues" evidence="8">
    <location>
        <begin position="442"/>
        <end position="454"/>
    </location>
</feature>
<feature type="compositionally biased region" description="Acidic residues" evidence="8">
    <location>
        <begin position="396"/>
        <end position="406"/>
    </location>
</feature>
<feature type="compositionally biased region" description="Low complexity" evidence="8">
    <location>
        <begin position="338"/>
        <end position="351"/>
    </location>
</feature>